<dbReference type="Gene3D" id="2.60.40.10">
    <property type="entry name" value="Immunoglobulins"/>
    <property type="match status" value="1"/>
</dbReference>
<evidence type="ECO:0000259" key="15">
    <source>
        <dbReference type="PROSITE" id="PS50109"/>
    </source>
</evidence>
<dbReference type="Gene3D" id="3.30.565.10">
    <property type="entry name" value="Histidine kinase-like ATPase, C-terminal domain"/>
    <property type="match status" value="1"/>
</dbReference>
<dbReference type="PANTHER" id="PTHR43547">
    <property type="entry name" value="TWO-COMPONENT HISTIDINE KINASE"/>
    <property type="match status" value="1"/>
</dbReference>
<dbReference type="PROSITE" id="PS01124">
    <property type="entry name" value="HTH_ARAC_FAMILY_2"/>
    <property type="match status" value="1"/>
</dbReference>
<proteinExistence type="predicted"/>
<name>A0A3D9L6P4_MARFU</name>
<evidence type="ECO:0000256" key="6">
    <source>
        <dbReference type="ARBA" id="ARBA00022777"/>
    </source>
</evidence>
<dbReference type="InterPro" id="IPR011110">
    <property type="entry name" value="Reg_prop"/>
</dbReference>
<keyword evidence="18" id="KW-1185">Reference proteome</keyword>
<dbReference type="SMART" id="SM00342">
    <property type="entry name" value="HTH_ARAC"/>
    <property type="match status" value="1"/>
</dbReference>
<dbReference type="CDD" id="cd17574">
    <property type="entry name" value="REC_OmpR"/>
    <property type="match status" value="1"/>
</dbReference>
<dbReference type="Pfam" id="PF07495">
    <property type="entry name" value="Y_Y_Y"/>
    <property type="match status" value="1"/>
</dbReference>
<dbReference type="PRINTS" id="PR00344">
    <property type="entry name" value="BCTRLSENSOR"/>
</dbReference>
<protein>
    <recommendedName>
        <fullName evidence="2">histidine kinase</fullName>
        <ecNumber evidence="2">2.7.13.3</ecNumber>
    </recommendedName>
</protein>
<keyword evidence="8" id="KW-0902">Two-component regulatory system</keyword>
<dbReference type="SUPFAM" id="SSF47384">
    <property type="entry name" value="Homodimeric domain of signal transducing histidine kinase"/>
    <property type="match status" value="1"/>
</dbReference>
<evidence type="ECO:0000256" key="13">
    <source>
        <dbReference type="SAM" id="Phobius"/>
    </source>
</evidence>
<dbReference type="PROSITE" id="PS00041">
    <property type="entry name" value="HTH_ARAC_FAMILY_1"/>
    <property type="match status" value="1"/>
</dbReference>
<dbReference type="InterPro" id="IPR036097">
    <property type="entry name" value="HisK_dim/P_sf"/>
</dbReference>
<evidence type="ECO:0000256" key="1">
    <source>
        <dbReference type="ARBA" id="ARBA00000085"/>
    </source>
</evidence>
<dbReference type="InterPro" id="IPR018062">
    <property type="entry name" value="HTH_AraC-typ_CS"/>
</dbReference>
<dbReference type="InterPro" id="IPR015943">
    <property type="entry name" value="WD40/YVTN_repeat-like_dom_sf"/>
</dbReference>
<dbReference type="Pfam" id="PF00072">
    <property type="entry name" value="Response_reg"/>
    <property type="match status" value="1"/>
</dbReference>
<gene>
    <name evidence="17" type="ORF">C7460_104164</name>
</gene>
<dbReference type="InterPro" id="IPR018060">
    <property type="entry name" value="HTH_AraC"/>
</dbReference>
<keyword evidence="10" id="KW-0238">DNA-binding</keyword>
<feature type="domain" description="HTH araC/xylS-type" evidence="14">
    <location>
        <begin position="1214"/>
        <end position="1314"/>
    </location>
</feature>
<dbReference type="InterPro" id="IPR011006">
    <property type="entry name" value="CheY-like_superfamily"/>
</dbReference>
<evidence type="ECO:0000259" key="16">
    <source>
        <dbReference type="PROSITE" id="PS50110"/>
    </source>
</evidence>
<keyword evidence="9" id="KW-0805">Transcription regulation</keyword>
<evidence type="ECO:0000256" key="12">
    <source>
        <dbReference type="PROSITE-ProRule" id="PRU00169"/>
    </source>
</evidence>
<evidence type="ECO:0000256" key="9">
    <source>
        <dbReference type="ARBA" id="ARBA00023015"/>
    </source>
</evidence>
<dbReference type="Gene3D" id="1.10.287.130">
    <property type="match status" value="1"/>
</dbReference>
<keyword evidence="3 12" id="KW-0597">Phosphoprotein</keyword>
<dbReference type="GO" id="GO:0003700">
    <property type="term" value="F:DNA-binding transcription factor activity"/>
    <property type="evidence" value="ECO:0007669"/>
    <property type="project" value="InterPro"/>
</dbReference>
<dbReference type="Pfam" id="PF02518">
    <property type="entry name" value="HATPase_c"/>
    <property type="match status" value="1"/>
</dbReference>
<keyword evidence="4" id="KW-0808">Transferase</keyword>
<keyword evidence="13" id="KW-1133">Transmembrane helix</keyword>
<feature type="domain" description="Response regulatory" evidence="16">
    <location>
        <begin position="1067"/>
        <end position="1182"/>
    </location>
</feature>
<dbReference type="InterPro" id="IPR036890">
    <property type="entry name" value="HATPase_C_sf"/>
</dbReference>
<dbReference type="SMART" id="SM00388">
    <property type="entry name" value="HisKA"/>
    <property type="match status" value="1"/>
</dbReference>
<dbReference type="Gene3D" id="3.40.50.2300">
    <property type="match status" value="1"/>
</dbReference>
<evidence type="ECO:0000259" key="14">
    <source>
        <dbReference type="PROSITE" id="PS01124"/>
    </source>
</evidence>
<dbReference type="SMART" id="SM00387">
    <property type="entry name" value="HATPase_c"/>
    <property type="match status" value="1"/>
</dbReference>
<evidence type="ECO:0000313" key="18">
    <source>
        <dbReference type="Proteomes" id="UP000256779"/>
    </source>
</evidence>
<dbReference type="PROSITE" id="PS50109">
    <property type="entry name" value="HIS_KIN"/>
    <property type="match status" value="1"/>
</dbReference>
<evidence type="ECO:0000256" key="8">
    <source>
        <dbReference type="ARBA" id="ARBA00023012"/>
    </source>
</evidence>
<evidence type="ECO:0000256" key="7">
    <source>
        <dbReference type="ARBA" id="ARBA00022840"/>
    </source>
</evidence>
<dbReference type="SMART" id="SM00448">
    <property type="entry name" value="REC"/>
    <property type="match status" value="1"/>
</dbReference>
<dbReference type="InterPro" id="IPR009057">
    <property type="entry name" value="Homeodomain-like_sf"/>
</dbReference>
<dbReference type="Gene3D" id="1.10.10.60">
    <property type="entry name" value="Homeodomain-like"/>
    <property type="match status" value="1"/>
</dbReference>
<evidence type="ECO:0000256" key="3">
    <source>
        <dbReference type="ARBA" id="ARBA00022553"/>
    </source>
</evidence>
<keyword evidence="13" id="KW-0472">Membrane</keyword>
<evidence type="ECO:0000256" key="5">
    <source>
        <dbReference type="ARBA" id="ARBA00022741"/>
    </source>
</evidence>
<dbReference type="RefSeq" id="WP_115867230.1">
    <property type="nucleotide sequence ID" value="NZ_QREG01000004.1"/>
</dbReference>
<dbReference type="SUPFAM" id="SSF63829">
    <property type="entry name" value="Calcium-dependent phosphotriesterase"/>
    <property type="match status" value="2"/>
</dbReference>
<feature type="domain" description="Histidine kinase" evidence="15">
    <location>
        <begin position="813"/>
        <end position="1032"/>
    </location>
</feature>
<keyword evidence="7" id="KW-0067">ATP-binding</keyword>
<dbReference type="PROSITE" id="PS50110">
    <property type="entry name" value="RESPONSE_REGULATORY"/>
    <property type="match status" value="1"/>
</dbReference>
<dbReference type="PANTHER" id="PTHR43547:SF2">
    <property type="entry name" value="HYBRID SIGNAL TRANSDUCTION HISTIDINE KINASE C"/>
    <property type="match status" value="1"/>
</dbReference>
<dbReference type="SUPFAM" id="SSF46689">
    <property type="entry name" value="Homeodomain-like"/>
    <property type="match status" value="1"/>
</dbReference>
<dbReference type="InterPro" id="IPR003594">
    <property type="entry name" value="HATPase_dom"/>
</dbReference>
<comment type="caution">
    <text evidence="17">The sequence shown here is derived from an EMBL/GenBank/DDBJ whole genome shotgun (WGS) entry which is preliminary data.</text>
</comment>
<dbReference type="GO" id="GO:0043565">
    <property type="term" value="F:sequence-specific DNA binding"/>
    <property type="evidence" value="ECO:0007669"/>
    <property type="project" value="InterPro"/>
</dbReference>
<dbReference type="FunFam" id="3.40.50.2300:FF:000138">
    <property type="entry name" value="Two-component system sensor histidine kinase/response regulator"/>
    <property type="match status" value="1"/>
</dbReference>
<reference evidence="17 18" key="1">
    <citation type="submission" date="2018-07" db="EMBL/GenBank/DDBJ databases">
        <title>Genomic Encyclopedia of Type Strains, Phase IV (KMG-IV): sequencing the most valuable type-strain genomes for metagenomic binning, comparative biology and taxonomic classification.</title>
        <authorList>
            <person name="Goeker M."/>
        </authorList>
    </citation>
    <scope>NUCLEOTIDE SEQUENCE [LARGE SCALE GENOMIC DNA]</scope>
    <source>
        <strain evidence="17 18">DSM 4134</strain>
    </source>
</reference>
<dbReference type="InterPro" id="IPR001789">
    <property type="entry name" value="Sig_transdc_resp-reg_receiver"/>
</dbReference>
<feature type="transmembrane region" description="Helical" evidence="13">
    <location>
        <begin position="755"/>
        <end position="778"/>
    </location>
</feature>
<dbReference type="Proteomes" id="UP000256779">
    <property type="component" value="Unassembled WGS sequence"/>
</dbReference>
<evidence type="ECO:0000256" key="2">
    <source>
        <dbReference type="ARBA" id="ARBA00012438"/>
    </source>
</evidence>
<keyword evidence="6" id="KW-0418">Kinase</keyword>
<dbReference type="Pfam" id="PF12833">
    <property type="entry name" value="HTH_18"/>
    <property type="match status" value="1"/>
</dbReference>
<feature type="modified residue" description="4-aspartylphosphate" evidence="12">
    <location>
        <position position="1115"/>
    </location>
</feature>
<dbReference type="InterPro" id="IPR011123">
    <property type="entry name" value="Y_Y_Y"/>
</dbReference>
<dbReference type="InterPro" id="IPR004358">
    <property type="entry name" value="Sig_transdc_His_kin-like_C"/>
</dbReference>
<dbReference type="InterPro" id="IPR003661">
    <property type="entry name" value="HisK_dim/P_dom"/>
</dbReference>
<evidence type="ECO:0000313" key="17">
    <source>
        <dbReference type="EMBL" id="REE01144.1"/>
    </source>
</evidence>
<comment type="catalytic activity">
    <reaction evidence="1">
        <text>ATP + protein L-histidine = ADP + protein N-phospho-L-histidine.</text>
        <dbReference type="EC" id="2.7.13.3"/>
    </reaction>
</comment>
<sequence>MTRFQVIAFVLLSALSSLLLTKGWTQAIEFEHLGLEEGLSQISVMSISQDKYGSIWLGTRNGLNRYDGKKVTIYRTSDSRPSLIENQIQTLLSEDSLIWVHTPNSISAFNLHTETFRNYPLTGISSFYLINNNLWVATADRLFLLDPLSGTFHQTPVELRKNERISKLMEYNGHLLIGTNMGVWKKDDTEQTLLTQEQYQVMCLYVDRHLNIWIGTNQNGLLKQKDSTLLKHYHGNNDLSNDYVRCVEEDDEGNIWVGTFTGLDVIKTDGSISHYENYKGLRTSLSHNSIWSLYKDRDGAMWAGTYYGGANVFHPTRHFFSYYPENTQNNRGVNFRVVGQVLEDAKKNLWICTDGGGLNYFERSTGKFSYFTSSDHTNSISANNVKSLCLQGDSVLWIGTHRAGLDRLNLHTNTFTHYVPETTSLDSSLVSQIQTILPYEDNLLIGTGAGLLLFDLKTYQFSPFLPAHLQKELSSPILSILHPKAHEIWIGTEKSGVFRYNTMTQKLLNYRSDQIPSNCVYQLYKDQSSRIWIATSDGLTEYLPEEDNFRTYSMEDGLPGNIAFGIVESPYSGLVVETDKGISFFNPTEGSFQNISSNNGLPLRELSPNGIYHSSDGILYISGVEGLVALKELDFLSRKSNNYPMITGLSINNHQITPELNPDIISRTIMDADIIRLKHQHSSISFSISDMAFTKSSRQGLEYMLEGFDKKWIKAEARNNITYTNLDNGTYNFFVRTTNSPDNVRKLSIVMSPPFYLSSWAFVTYFVIVIGIIILINLQYIRQSKLAYNLEVEKENHRKDEQLNQQKIQFFTNISHEFRTPLTLIIGQIELILENSNLSPGVYNRLLNVQKHTLRLRNLISELLDFRKMDQNKIKLRVQEHDFIPFMKEIYLSFFELAEHGNIDYTLKTDFESFPLWFDRNQMEKVFYNLIANAFKFTPESGQIIINSYEIQGDLFIEIINTGSFIPSEKVNKIFDRFYQLDNMSNADEKQGTGIGLALAKGVIEAHHSQITVNSSSKDQSTTFKVQLKGGSEHYHKSNLEPTTYEHKIALVPERETPTTYTEMGETVLIVEDNLEVMEFLKDLLRPLFKIQTAYNGLEALEFIKQTPPDLVISDVLMPKMSGTELCTKIKTDLLTSHIPVVLLTAKTSDEHRIEGLETGADDYITKPFNTKILIARINNVLNNRKSLQNLYKENPIQHVRKVAKKRIDKEFMEKAQEVVLKNISNSDYNVESFSRDMSLGRTNLFTKIKGITGQTPNEFITNIRLNKAAQMIAHQPDKSISDIGYACGFSNPNYFSRAFKKNYNLSPTAYKNQLSKEAALPKE</sequence>
<evidence type="ECO:0000256" key="4">
    <source>
        <dbReference type="ARBA" id="ARBA00022679"/>
    </source>
</evidence>
<evidence type="ECO:0000256" key="10">
    <source>
        <dbReference type="ARBA" id="ARBA00023125"/>
    </source>
</evidence>
<dbReference type="SUPFAM" id="SSF52172">
    <property type="entry name" value="CheY-like"/>
    <property type="match status" value="1"/>
</dbReference>
<accession>A0A3D9L6P4</accession>
<organism evidence="17 18">
    <name type="scientific">Marinoscillum furvescens DSM 4134</name>
    <dbReference type="NCBI Taxonomy" id="1122208"/>
    <lineage>
        <taxon>Bacteria</taxon>
        <taxon>Pseudomonadati</taxon>
        <taxon>Bacteroidota</taxon>
        <taxon>Cytophagia</taxon>
        <taxon>Cytophagales</taxon>
        <taxon>Reichenbachiellaceae</taxon>
        <taxon>Marinoscillum</taxon>
    </lineage>
</organism>
<keyword evidence="5" id="KW-0547">Nucleotide-binding</keyword>
<keyword evidence="13" id="KW-0812">Transmembrane</keyword>
<dbReference type="Pfam" id="PF00512">
    <property type="entry name" value="HisKA"/>
    <property type="match status" value="1"/>
</dbReference>
<dbReference type="EC" id="2.7.13.3" evidence="2"/>
<keyword evidence="11" id="KW-0804">Transcription</keyword>
<dbReference type="CDD" id="cd00082">
    <property type="entry name" value="HisKA"/>
    <property type="match status" value="1"/>
</dbReference>
<dbReference type="EMBL" id="QREG01000004">
    <property type="protein sequence ID" value="REE01144.1"/>
    <property type="molecule type" value="Genomic_DNA"/>
</dbReference>
<dbReference type="GO" id="GO:0000155">
    <property type="term" value="F:phosphorelay sensor kinase activity"/>
    <property type="evidence" value="ECO:0007669"/>
    <property type="project" value="InterPro"/>
</dbReference>
<dbReference type="SUPFAM" id="SSF55874">
    <property type="entry name" value="ATPase domain of HSP90 chaperone/DNA topoisomerase II/histidine kinase"/>
    <property type="match status" value="1"/>
</dbReference>
<dbReference type="Gene3D" id="2.130.10.10">
    <property type="entry name" value="YVTN repeat-like/Quinoprotein amine dehydrogenase"/>
    <property type="match status" value="2"/>
</dbReference>
<dbReference type="InterPro" id="IPR013783">
    <property type="entry name" value="Ig-like_fold"/>
</dbReference>
<dbReference type="OrthoDB" id="9766459at2"/>
<dbReference type="GO" id="GO:0005524">
    <property type="term" value="F:ATP binding"/>
    <property type="evidence" value="ECO:0007669"/>
    <property type="project" value="UniProtKB-KW"/>
</dbReference>
<dbReference type="FunFam" id="3.30.565.10:FF:000037">
    <property type="entry name" value="Hybrid sensor histidine kinase/response regulator"/>
    <property type="match status" value="1"/>
</dbReference>
<dbReference type="InterPro" id="IPR005467">
    <property type="entry name" value="His_kinase_dom"/>
</dbReference>
<evidence type="ECO:0000256" key="11">
    <source>
        <dbReference type="ARBA" id="ARBA00023163"/>
    </source>
</evidence>
<dbReference type="Pfam" id="PF07494">
    <property type="entry name" value="Reg_prop"/>
    <property type="match status" value="4"/>
</dbReference>